<reference evidence="3" key="1">
    <citation type="submission" date="2025-08" db="UniProtKB">
        <authorList>
            <consortium name="RefSeq"/>
        </authorList>
    </citation>
    <scope>IDENTIFICATION</scope>
    <source>
        <tissue evidence="3">Whole organism</tissue>
    </source>
</reference>
<sequence length="412" mass="42951">MPPATRTLCIGEVMALLPSPSDLLTKTSSKWFDDPDLQGNDPARMALFWGFHSARHLAGGAGAAAPGPAPPSLSMWNSPLPSSGVVKNEEHIAKDENGNVVRGRRRIGSAEVFPVKMQQVPVKEQAGLSVSSQTSPAEVQQVPAVVDAGAPASPAISPVKVLQQGPVEAEAGALASAEAPLVEEQQQVPAHSALTMESDSPVSNWQAIPAAELESCTARAGGPSAGADGATEDTVLSSVDGAPTGQPGCTDESAGTDAAVTAFLHSMYESTRTSRSPEFVPPQWGSAHQSHQHASPAEATPGTASAAPSLTVSYPLYLYGGTKYQCPVPSGSEPTGFSTQFLTPDQSQYGCQLPQYGCELPPHLLQKKTAQQSSLDVEAPAASRPNRISFNIKELKKRITTHLKPCGPDPNT</sequence>
<feature type="region of interest" description="Disordered" evidence="1">
    <location>
        <begin position="218"/>
        <end position="254"/>
    </location>
</feature>
<dbReference type="GeneID" id="127751631"/>
<accession>A0A9C6XUS7</accession>
<gene>
    <name evidence="3" type="primary">LOC127751631</name>
</gene>
<feature type="region of interest" description="Disordered" evidence="1">
    <location>
        <begin position="273"/>
        <end position="306"/>
    </location>
</feature>
<proteinExistence type="predicted"/>
<dbReference type="AlphaFoldDB" id="A0A9C6XUS7"/>
<keyword evidence="2" id="KW-1185">Reference proteome</keyword>
<evidence type="ECO:0000313" key="2">
    <source>
        <dbReference type="Proteomes" id="UP000504606"/>
    </source>
</evidence>
<evidence type="ECO:0000313" key="3">
    <source>
        <dbReference type="RefSeq" id="XP_052131411.1"/>
    </source>
</evidence>
<dbReference type="Proteomes" id="UP000504606">
    <property type="component" value="Unplaced"/>
</dbReference>
<name>A0A9C6XUS7_FRAOC</name>
<dbReference type="KEGG" id="foc:127751631"/>
<evidence type="ECO:0000256" key="1">
    <source>
        <dbReference type="SAM" id="MobiDB-lite"/>
    </source>
</evidence>
<dbReference type="RefSeq" id="XP_052131411.1">
    <property type="nucleotide sequence ID" value="XM_052275451.1"/>
</dbReference>
<organism evidence="2 3">
    <name type="scientific">Frankliniella occidentalis</name>
    <name type="common">Western flower thrips</name>
    <name type="synonym">Euthrips occidentalis</name>
    <dbReference type="NCBI Taxonomy" id="133901"/>
    <lineage>
        <taxon>Eukaryota</taxon>
        <taxon>Metazoa</taxon>
        <taxon>Ecdysozoa</taxon>
        <taxon>Arthropoda</taxon>
        <taxon>Hexapoda</taxon>
        <taxon>Insecta</taxon>
        <taxon>Pterygota</taxon>
        <taxon>Neoptera</taxon>
        <taxon>Paraneoptera</taxon>
        <taxon>Thysanoptera</taxon>
        <taxon>Terebrantia</taxon>
        <taxon>Thripoidea</taxon>
        <taxon>Thripidae</taxon>
        <taxon>Frankliniella</taxon>
    </lineage>
</organism>
<protein>
    <submittedName>
        <fullName evidence="3">Uncharacterized protein LOC127751631</fullName>
    </submittedName>
</protein>